<dbReference type="Proteomes" id="UP000315525">
    <property type="component" value="Unassembled WGS sequence"/>
</dbReference>
<protein>
    <submittedName>
        <fullName evidence="1">Uncharacterized protein</fullName>
    </submittedName>
</protein>
<name>A0A523UUI7_UNCT6</name>
<accession>A0A523UUI7</accession>
<comment type="caution">
    <text evidence="1">The sequence shown here is derived from an EMBL/GenBank/DDBJ whole genome shotgun (WGS) entry which is preliminary data.</text>
</comment>
<sequence length="350" mass="38424">MRSSPSEKKFAILVPLAVVSVTVVLAASVVRLTASSLEARVMNFYRVQSEYVARAGVAEALTRLANGEIHDPDEGNPDWRAEICVGLRTESSPPIYRYTSYQTDLSYGTLKDPVTVTYLLDRGSIVYFDPDSKMKTTRPGDYPVYVAQAVGGKGRSASRFRGEYISYPFQPRMEEAFICESWPKPLSRNRICSNEHGTHLPALTRPPFCARYHVSRKDDLPVPSGRIPSTSEVLGISPAELITVLRAASVNRSLENEPVGITFFSTHARYDRSVSGSGLLYVVGNLVVKGDFRFNGLVYVEGSASFAGDVWVVGGLVVSGHCNVGPTVLYSREAIVESMRNSILVDLSRI</sequence>
<reference evidence="1 2" key="1">
    <citation type="submission" date="2019-03" db="EMBL/GenBank/DDBJ databases">
        <title>Metabolic potential of uncultured bacteria and archaea associated with petroleum seepage in deep-sea sediments.</title>
        <authorList>
            <person name="Dong X."/>
            <person name="Hubert C."/>
        </authorList>
    </citation>
    <scope>NUCLEOTIDE SEQUENCE [LARGE SCALE GENOMIC DNA]</scope>
    <source>
        <strain evidence="1">E44_bin18</strain>
    </source>
</reference>
<dbReference type="AlphaFoldDB" id="A0A523UUI7"/>
<organism evidence="1 2">
    <name type="scientific">candidate division TA06 bacterium</name>
    <dbReference type="NCBI Taxonomy" id="2250710"/>
    <lineage>
        <taxon>Bacteria</taxon>
        <taxon>Bacteria division TA06</taxon>
    </lineage>
</organism>
<evidence type="ECO:0000313" key="1">
    <source>
        <dbReference type="EMBL" id="TET46217.1"/>
    </source>
</evidence>
<dbReference type="EMBL" id="SOJN01000063">
    <property type="protein sequence ID" value="TET46217.1"/>
    <property type="molecule type" value="Genomic_DNA"/>
</dbReference>
<evidence type="ECO:0000313" key="2">
    <source>
        <dbReference type="Proteomes" id="UP000315525"/>
    </source>
</evidence>
<gene>
    <name evidence="1" type="ORF">E3J62_05075</name>
</gene>
<proteinExistence type="predicted"/>